<dbReference type="InterPro" id="IPR003854">
    <property type="entry name" value="GASA"/>
</dbReference>
<dbReference type="Proteomes" id="UP001443914">
    <property type="component" value="Unassembled WGS sequence"/>
</dbReference>
<dbReference type="PANTHER" id="PTHR23201">
    <property type="entry name" value="EXTENSIN, PROLINE-RICH PROTEIN"/>
    <property type="match status" value="1"/>
</dbReference>
<organism evidence="3 4">
    <name type="scientific">Saponaria officinalis</name>
    <name type="common">Common soapwort</name>
    <name type="synonym">Lychnis saponaria</name>
    <dbReference type="NCBI Taxonomy" id="3572"/>
    <lineage>
        <taxon>Eukaryota</taxon>
        <taxon>Viridiplantae</taxon>
        <taxon>Streptophyta</taxon>
        <taxon>Embryophyta</taxon>
        <taxon>Tracheophyta</taxon>
        <taxon>Spermatophyta</taxon>
        <taxon>Magnoliopsida</taxon>
        <taxon>eudicotyledons</taxon>
        <taxon>Gunneridae</taxon>
        <taxon>Pentapetalae</taxon>
        <taxon>Caryophyllales</taxon>
        <taxon>Caryophyllaceae</taxon>
        <taxon>Caryophylleae</taxon>
        <taxon>Saponaria</taxon>
    </lineage>
</organism>
<evidence type="ECO:0000256" key="2">
    <source>
        <dbReference type="SAM" id="SignalP"/>
    </source>
</evidence>
<dbReference type="EMBL" id="JBDFQZ010000005">
    <property type="protein sequence ID" value="KAK9726040.1"/>
    <property type="molecule type" value="Genomic_DNA"/>
</dbReference>
<keyword evidence="4" id="KW-1185">Reference proteome</keyword>
<name>A0AAW1KTP8_SAPOF</name>
<evidence type="ECO:0000313" key="4">
    <source>
        <dbReference type="Proteomes" id="UP001443914"/>
    </source>
</evidence>
<sequence length="114" mass="12862">MNMKLLLIFFMITLLHFSFVENHKHSIVGVPSPSPQPSTDNPKYGYTPGSLKPQECGGRCIMRCSRTQYKKPCLFFCNKCCATCLCVPPGTYGNKQFCPCYNNWKTKRGGPKCP</sequence>
<feature type="signal peptide" evidence="2">
    <location>
        <begin position="1"/>
        <end position="22"/>
    </location>
</feature>
<reference evidence="3" key="1">
    <citation type="submission" date="2024-03" db="EMBL/GenBank/DDBJ databases">
        <title>WGS assembly of Saponaria officinalis var. Norfolk2.</title>
        <authorList>
            <person name="Jenkins J."/>
            <person name="Shu S."/>
            <person name="Grimwood J."/>
            <person name="Barry K."/>
            <person name="Goodstein D."/>
            <person name="Schmutz J."/>
            <person name="Leebens-Mack J."/>
            <person name="Osbourn A."/>
        </authorList>
    </citation>
    <scope>NUCLEOTIDE SEQUENCE [LARGE SCALE GENOMIC DNA]</scope>
    <source>
        <strain evidence="3">JIC</strain>
    </source>
</reference>
<comment type="caution">
    <text evidence="3">The sequence shown here is derived from an EMBL/GenBank/DDBJ whole genome shotgun (WGS) entry which is preliminary data.</text>
</comment>
<dbReference type="PANTHER" id="PTHR23201:SF52">
    <property type="entry name" value="OS05G0376800 PROTEIN"/>
    <property type="match status" value="1"/>
</dbReference>
<evidence type="ECO:0000256" key="1">
    <source>
        <dbReference type="ARBA" id="ARBA00010582"/>
    </source>
</evidence>
<protein>
    <submittedName>
        <fullName evidence="3">Uncharacterized protein</fullName>
    </submittedName>
</protein>
<feature type="chain" id="PRO_5043452520" evidence="2">
    <location>
        <begin position="23"/>
        <end position="114"/>
    </location>
</feature>
<dbReference type="Pfam" id="PF02704">
    <property type="entry name" value="GASA"/>
    <property type="match status" value="1"/>
</dbReference>
<dbReference type="AlphaFoldDB" id="A0AAW1KTP8"/>
<keyword evidence="2" id="KW-0732">Signal</keyword>
<proteinExistence type="inferred from homology"/>
<comment type="similarity">
    <text evidence="1">Belongs to the GASA family.</text>
</comment>
<accession>A0AAW1KTP8</accession>
<evidence type="ECO:0000313" key="3">
    <source>
        <dbReference type="EMBL" id="KAK9726040.1"/>
    </source>
</evidence>
<gene>
    <name evidence="3" type="ORF">RND81_05G186300</name>
</gene>